<sequence length="250" mass="29996">MKKWLQYLTHFGRYKELKYRVVTLHQDSEDLAYSQNEHNVSTIETIYNALEKYRSQMHADRSEMQVYHTNDMTNELEDLFFAYQTSLNIWRAFPQVLTMDATYKTNKTTLGGYDGPYVIVTDRELILMNACANVFLEFNRLLCRWHISESIKKPYKPIVFNYLNQTWLDKHKEMFVSLWTNRVLHFDNHANNKVESQHARFKDFVDSNYSKLHRFFDYIDKTIQSQCTSIKGHLEKSIIEVKHSYNIEIF</sequence>
<organism evidence="1 2">
    <name type="scientific">Lactuca sativa</name>
    <name type="common">Garden lettuce</name>
    <dbReference type="NCBI Taxonomy" id="4236"/>
    <lineage>
        <taxon>Eukaryota</taxon>
        <taxon>Viridiplantae</taxon>
        <taxon>Streptophyta</taxon>
        <taxon>Embryophyta</taxon>
        <taxon>Tracheophyta</taxon>
        <taxon>Spermatophyta</taxon>
        <taxon>Magnoliopsida</taxon>
        <taxon>eudicotyledons</taxon>
        <taxon>Gunneridae</taxon>
        <taxon>Pentapetalae</taxon>
        <taxon>asterids</taxon>
        <taxon>campanulids</taxon>
        <taxon>Asterales</taxon>
        <taxon>Asteraceae</taxon>
        <taxon>Cichorioideae</taxon>
        <taxon>Cichorieae</taxon>
        <taxon>Lactucinae</taxon>
        <taxon>Lactuca</taxon>
    </lineage>
</organism>
<protein>
    <recommendedName>
        <fullName evidence="3">Protein FAR1-RELATED SEQUENCE</fullName>
    </recommendedName>
</protein>
<comment type="caution">
    <text evidence="1">The sequence shown here is derived from an EMBL/GenBank/DDBJ whole genome shotgun (WGS) entry which is preliminary data.</text>
</comment>
<name>A0A9R1WLG3_LACSA</name>
<dbReference type="InterPro" id="IPR052579">
    <property type="entry name" value="Zinc_finger_SWIM"/>
</dbReference>
<dbReference type="Proteomes" id="UP000235145">
    <property type="component" value="Unassembled WGS sequence"/>
</dbReference>
<reference evidence="1 2" key="1">
    <citation type="journal article" date="2017" name="Nat. Commun.">
        <title>Genome assembly with in vitro proximity ligation data and whole-genome triplication in lettuce.</title>
        <authorList>
            <person name="Reyes-Chin-Wo S."/>
            <person name="Wang Z."/>
            <person name="Yang X."/>
            <person name="Kozik A."/>
            <person name="Arikit S."/>
            <person name="Song C."/>
            <person name="Xia L."/>
            <person name="Froenicke L."/>
            <person name="Lavelle D.O."/>
            <person name="Truco M.J."/>
            <person name="Xia R."/>
            <person name="Zhu S."/>
            <person name="Xu C."/>
            <person name="Xu H."/>
            <person name="Xu X."/>
            <person name="Cox K."/>
            <person name="Korf I."/>
            <person name="Meyers B.C."/>
            <person name="Michelmore R.W."/>
        </authorList>
    </citation>
    <scope>NUCLEOTIDE SEQUENCE [LARGE SCALE GENOMIC DNA]</scope>
    <source>
        <strain evidence="2">cv. Salinas</strain>
        <tissue evidence="1">Seedlings</tissue>
    </source>
</reference>
<dbReference type="PANTHER" id="PTHR31569:SF4">
    <property type="entry name" value="SWIM-TYPE DOMAIN-CONTAINING PROTEIN"/>
    <property type="match status" value="1"/>
</dbReference>
<evidence type="ECO:0000313" key="2">
    <source>
        <dbReference type="Proteomes" id="UP000235145"/>
    </source>
</evidence>
<accession>A0A9R1WLG3</accession>
<dbReference type="EMBL" id="NBSK02000001">
    <property type="protein sequence ID" value="KAJ0225858.1"/>
    <property type="molecule type" value="Genomic_DNA"/>
</dbReference>
<dbReference type="PANTHER" id="PTHR31569">
    <property type="entry name" value="SWIM-TYPE DOMAIN-CONTAINING PROTEIN"/>
    <property type="match status" value="1"/>
</dbReference>
<gene>
    <name evidence="1" type="ORF">LSAT_V11C100038920</name>
</gene>
<dbReference type="AlphaFoldDB" id="A0A9R1WLG3"/>
<evidence type="ECO:0000313" key="1">
    <source>
        <dbReference type="EMBL" id="KAJ0225858.1"/>
    </source>
</evidence>
<keyword evidence="2" id="KW-1185">Reference proteome</keyword>
<proteinExistence type="predicted"/>
<evidence type="ECO:0008006" key="3">
    <source>
        <dbReference type="Google" id="ProtNLM"/>
    </source>
</evidence>